<dbReference type="NCBIfam" id="TIGR00450">
    <property type="entry name" value="mnmE_trmE_thdF"/>
    <property type="match status" value="1"/>
</dbReference>
<evidence type="ECO:0000259" key="12">
    <source>
        <dbReference type="PROSITE" id="PS51709"/>
    </source>
</evidence>
<feature type="binding site" evidence="10">
    <location>
        <position position="86"/>
    </location>
    <ligand>
        <name>(6S)-5-formyl-5,6,7,8-tetrahydrofolate</name>
        <dbReference type="ChEBI" id="CHEBI:57457"/>
    </ligand>
</feature>
<dbReference type="CDD" id="cd04164">
    <property type="entry name" value="trmE"/>
    <property type="match status" value="1"/>
</dbReference>
<dbReference type="EMBL" id="SSOC01000004">
    <property type="protein sequence ID" value="THF64488.1"/>
    <property type="molecule type" value="Genomic_DNA"/>
</dbReference>
<keyword evidence="14" id="KW-1185">Reference proteome</keyword>
<dbReference type="Gene3D" id="3.30.1360.120">
    <property type="entry name" value="Probable tRNA modification gtpase trme, domain 1"/>
    <property type="match status" value="1"/>
</dbReference>
<organism evidence="13 14">
    <name type="scientific">Pseudothauera nasutitermitis</name>
    <dbReference type="NCBI Taxonomy" id="2565930"/>
    <lineage>
        <taxon>Bacteria</taxon>
        <taxon>Pseudomonadati</taxon>
        <taxon>Pseudomonadota</taxon>
        <taxon>Betaproteobacteria</taxon>
        <taxon>Rhodocyclales</taxon>
        <taxon>Zoogloeaceae</taxon>
        <taxon>Pseudothauera</taxon>
    </lineage>
</organism>
<dbReference type="GO" id="GO:0046872">
    <property type="term" value="F:metal ion binding"/>
    <property type="evidence" value="ECO:0007669"/>
    <property type="project" value="UniProtKB-KW"/>
</dbReference>
<dbReference type="Gene3D" id="1.20.120.430">
    <property type="entry name" value="tRNA modification GTPase MnmE domain 2"/>
    <property type="match status" value="1"/>
</dbReference>
<feature type="binding site" evidence="10">
    <location>
        <position position="252"/>
    </location>
    <ligand>
        <name>K(+)</name>
        <dbReference type="ChEBI" id="CHEBI:29103"/>
    </ligand>
</feature>
<feature type="binding site" evidence="10">
    <location>
        <position position="235"/>
    </location>
    <ligand>
        <name>Mg(2+)</name>
        <dbReference type="ChEBI" id="CHEBI:18420"/>
    </ligand>
</feature>
<dbReference type="InterPro" id="IPR031168">
    <property type="entry name" value="G_TrmE"/>
</dbReference>
<feature type="binding site" evidence="10">
    <location>
        <position position="255"/>
    </location>
    <ligand>
        <name>K(+)</name>
        <dbReference type="ChEBI" id="CHEBI:29103"/>
    </ligand>
</feature>
<dbReference type="NCBIfam" id="NF003661">
    <property type="entry name" value="PRK05291.1-3"/>
    <property type="match status" value="1"/>
</dbReference>
<dbReference type="InterPro" id="IPR025867">
    <property type="entry name" value="MnmE_helical"/>
</dbReference>
<comment type="subcellular location">
    <subcellularLocation>
        <location evidence="10">Cytoplasm</location>
    </subcellularLocation>
</comment>
<dbReference type="GO" id="GO:0002098">
    <property type="term" value="P:tRNA wobble uridine modification"/>
    <property type="evidence" value="ECO:0007669"/>
    <property type="project" value="TreeGrafter"/>
</dbReference>
<feature type="binding site" evidence="10">
    <location>
        <begin position="359"/>
        <end position="361"/>
    </location>
    <ligand>
        <name>GTP</name>
        <dbReference type="ChEBI" id="CHEBI:37565"/>
    </ligand>
</feature>
<accession>A0A4S4B0U0</accession>
<keyword evidence="9 10" id="KW-0342">GTP-binding</keyword>
<evidence type="ECO:0000256" key="9">
    <source>
        <dbReference type="ARBA" id="ARBA00023134"/>
    </source>
</evidence>
<feature type="binding site" evidence="10">
    <location>
        <position position="231"/>
    </location>
    <ligand>
        <name>K(+)</name>
        <dbReference type="ChEBI" id="CHEBI:29103"/>
    </ligand>
</feature>
<evidence type="ECO:0000256" key="5">
    <source>
        <dbReference type="ARBA" id="ARBA00022741"/>
    </source>
</evidence>
<evidence type="ECO:0000313" key="14">
    <source>
        <dbReference type="Proteomes" id="UP000308430"/>
    </source>
</evidence>
<comment type="subunit">
    <text evidence="10">Homodimer. Heterotetramer of two MnmE and two MnmG subunits.</text>
</comment>
<feature type="binding site" evidence="10">
    <location>
        <begin position="275"/>
        <end position="278"/>
    </location>
    <ligand>
        <name>GTP</name>
        <dbReference type="ChEBI" id="CHEBI:37565"/>
    </ligand>
</feature>
<feature type="binding site" evidence="10">
    <location>
        <position position="29"/>
    </location>
    <ligand>
        <name>(6S)-5-formyl-5,6,7,8-tetrahydrofolate</name>
        <dbReference type="ChEBI" id="CHEBI:57457"/>
    </ligand>
</feature>
<gene>
    <name evidence="10 13" type="primary">mnmE</name>
    <name evidence="10" type="synonym">trmE</name>
    <name evidence="13" type="ORF">E6C76_10480</name>
</gene>
<dbReference type="InterPro" id="IPR018948">
    <property type="entry name" value="GTP-bd_TrmE_N"/>
</dbReference>
<dbReference type="Gene3D" id="3.40.50.300">
    <property type="entry name" value="P-loop containing nucleotide triphosphate hydrolases"/>
    <property type="match status" value="1"/>
</dbReference>
<dbReference type="AlphaFoldDB" id="A0A4S4B0U0"/>
<feature type="domain" description="TrmE-type G" evidence="12">
    <location>
        <begin position="221"/>
        <end position="378"/>
    </location>
</feature>
<feature type="binding site" evidence="10">
    <location>
        <position position="250"/>
    </location>
    <ligand>
        <name>K(+)</name>
        <dbReference type="ChEBI" id="CHEBI:29103"/>
    </ligand>
</feature>
<comment type="function">
    <text evidence="10">Exhibits a very high intrinsic GTPase hydrolysis rate. Involved in the addition of a carboxymethylaminomethyl (cmnm) group at the wobble position (U34) of certain tRNAs, forming tRNA-cmnm(5)s(2)U34.</text>
</comment>
<dbReference type="PANTHER" id="PTHR42714:SF2">
    <property type="entry name" value="TRNA MODIFICATION GTPASE GTPBP3, MITOCHONDRIAL"/>
    <property type="match status" value="1"/>
</dbReference>
<dbReference type="InterPro" id="IPR027417">
    <property type="entry name" value="P-loop_NTPase"/>
</dbReference>
<name>A0A4S4B0U0_9RHOO</name>
<comment type="similarity">
    <text evidence="1 10 11">Belongs to the TRAFAC class TrmE-Era-EngA-EngB-Septin-like GTPase superfamily. TrmE GTPase family.</text>
</comment>
<evidence type="ECO:0000256" key="8">
    <source>
        <dbReference type="ARBA" id="ARBA00022958"/>
    </source>
</evidence>
<evidence type="ECO:0000256" key="11">
    <source>
        <dbReference type="RuleBase" id="RU003313"/>
    </source>
</evidence>
<dbReference type="Pfam" id="PF10396">
    <property type="entry name" value="TrmE_N"/>
    <property type="match status" value="1"/>
</dbReference>
<dbReference type="SUPFAM" id="SSF52540">
    <property type="entry name" value="P-loop containing nucleoside triphosphate hydrolases"/>
    <property type="match status" value="1"/>
</dbReference>
<keyword evidence="5 10" id="KW-0547">Nucleotide-binding</keyword>
<feature type="binding site" evidence="10">
    <location>
        <begin position="231"/>
        <end position="236"/>
    </location>
    <ligand>
        <name>GTP</name>
        <dbReference type="ChEBI" id="CHEBI:37565"/>
    </ligand>
</feature>
<evidence type="ECO:0000256" key="1">
    <source>
        <dbReference type="ARBA" id="ARBA00011043"/>
    </source>
</evidence>
<feature type="binding site" evidence="10">
    <location>
        <position position="256"/>
    </location>
    <ligand>
        <name>Mg(2+)</name>
        <dbReference type="ChEBI" id="CHEBI:18420"/>
    </ligand>
</feature>
<comment type="caution">
    <text evidence="13">The sequence shown here is derived from an EMBL/GenBank/DDBJ whole genome shotgun (WGS) entry which is preliminary data.</text>
</comment>
<keyword evidence="8 10" id="KW-0630">Potassium</keyword>
<dbReference type="FunFam" id="3.40.50.300:FF:001376">
    <property type="entry name" value="tRNA modification GTPase MnmE"/>
    <property type="match status" value="1"/>
</dbReference>
<evidence type="ECO:0000256" key="3">
    <source>
        <dbReference type="ARBA" id="ARBA00022694"/>
    </source>
</evidence>
<evidence type="ECO:0000256" key="10">
    <source>
        <dbReference type="HAMAP-Rule" id="MF_00379"/>
    </source>
</evidence>
<dbReference type="Pfam" id="PF01926">
    <property type="entry name" value="MMR_HSR1"/>
    <property type="match status" value="1"/>
</dbReference>
<proteinExistence type="inferred from homology"/>
<protein>
    <recommendedName>
        <fullName evidence="10">tRNA modification GTPase MnmE</fullName>
        <ecNumber evidence="10">3.6.-.-</ecNumber>
    </recommendedName>
</protein>
<dbReference type="OrthoDB" id="9805918at2"/>
<dbReference type="SUPFAM" id="SSF116878">
    <property type="entry name" value="TrmE connector domain"/>
    <property type="match status" value="1"/>
</dbReference>
<reference evidence="13 14" key="1">
    <citation type="submission" date="2019-04" db="EMBL/GenBank/DDBJ databases">
        <title>Azoarcus nasutitermitis sp. nov. isolated from termite nest.</title>
        <authorList>
            <person name="Lin S.-Y."/>
            <person name="Hameed A."/>
            <person name="Hsu Y.-H."/>
            <person name="Young C.-C."/>
        </authorList>
    </citation>
    <scope>NUCLEOTIDE SEQUENCE [LARGE SCALE GENOMIC DNA]</scope>
    <source>
        <strain evidence="13 14">CC-YHH838</strain>
    </source>
</reference>
<dbReference type="GO" id="GO:0005525">
    <property type="term" value="F:GTP binding"/>
    <property type="evidence" value="ECO:0007669"/>
    <property type="project" value="UniProtKB-UniRule"/>
</dbReference>
<feature type="binding site" evidence="10">
    <location>
        <begin position="250"/>
        <end position="256"/>
    </location>
    <ligand>
        <name>GTP</name>
        <dbReference type="ChEBI" id="CHEBI:37565"/>
    </ligand>
</feature>
<evidence type="ECO:0000256" key="7">
    <source>
        <dbReference type="ARBA" id="ARBA00022842"/>
    </source>
</evidence>
<dbReference type="Pfam" id="PF12631">
    <property type="entry name" value="MnmE_helical"/>
    <property type="match status" value="1"/>
</dbReference>
<keyword evidence="2 10" id="KW-0963">Cytoplasm</keyword>
<dbReference type="InterPro" id="IPR005225">
    <property type="entry name" value="Small_GTP-bd"/>
</dbReference>
<evidence type="ECO:0000313" key="13">
    <source>
        <dbReference type="EMBL" id="THF64488.1"/>
    </source>
</evidence>
<dbReference type="Proteomes" id="UP000308430">
    <property type="component" value="Unassembled WGS sequence"/>
</dbReference>
<dbReference type="RefSeq" id="WP_136348208.1">
    <property type="nucleotide sequence ID" value="NZ_SSOC01000004.1"/>
</dbReference>
<dbReference type="GO" id="GO:0005829">
    <property type="term" value="C:cytosol"/>
    <property type="evidence" value="ECO:0007669"/>
    <property type="project" value="TreeGrafter"/>
</dbReference>
<dbReference type="FunFam" id="3.30.1360.120:FF:000001">
    <property type="entry name" value="tRNA modification GTPase MnmE"/>
    <property type="match status" value="1"/>
</dbReference>
<dbReference type="InterPro" id="IPR006073">
    <property type="entry name" value="GTP-bd"/>
</dbReference>
<dbReference type="EC" id="3.6.-.-" evidence="10"/>
<comment type="caution">
    <text evidence="10">Lacks conserved residue(s) required for the propagation of feature annotation.</text>
</comment>
<dbReference type="CDD" id="cd14858">
    <property type="entry name" value="TrmE_N"/>
    <property type="match status" value="1"/>
</dbReference>
<feature type="binding site" evidence="10">
    <location>
        <position position="125"/>
    </location>
    <ligand>
        <name>(6S)-5-formyl-5,6,7,8-tetrahydrofolate</name>
        <dbReference type="ChEBI" id="CHEBI:57457"/>
    </ligand>
</feature>
<dbReference type="PRINTS" id="PR00449">
    <property type="entry name" value="RASTRNSFRMNG"/>
</dbReference>
<evidence type="ECO:0000256" key="4">
    <source>
        <dbReference type="ARBA" id="ARBA00022723"/>
    </source>
</evidence>
<evidence type="ECO:0000256" key="2">
    <source>
        <dbReference type="ARBA" id="ARBA00022490"/>
    </source>
</evidence>
<dbReference type="PROSITE" id="PS51709">
    <property type="entry name" value="G_TRME"/>
    <property type="match status" value="1"/>
</dbReference>
<dbReference type="InterPro" id="IPR027266">
    <property type="entry name" value="TrmE/GcvT-like"/>
</dbReference>
<dbReference type="InterPro" id="IPR004520">
    <property type="entry name" value="GTPase_MnmE"/>
</dbReference>
<dbReference type="NCBIfam" id="TIGR00231">
    <property type="entry name" value="small_GTP"/>
    <property type="match status" value="1"/>
</dbReference>
<feature type="binding site" evidence="10">
    <location>
        <position position="453"/>
    </location>
    <ligand>
        <name>(6S)-5-formyl-5,6,7,8-tetrahydrofolate</name>
        <dbReference type="ChEBI" id="CHEBI:57457"/>
    </ligand>
</feature>
<sequence>MRRTATKPPRDTIAAVATAPGRGGIGVVRVSGADLAPFAQAIAGRLPRPREAHFARFRDAQQQVLDEGLLLFFPAPHSFTGEDVLELQGHGGPVVMQMLLARCLELGARLAEPGEFTKRAFLNGKLDLAQAEGVADLIKASTAAAARSALRSLSGAFSAEVDGIRDALIDLRMLVEATLDFPEEEIDFLQAADAFGRLHALRLRLEALLDRARQGALLRSGLNVVLVGRPNVGKSSLLNQLAGEERAIVTDVAGTTRDALRETIQIEGIPLHVIDTAGLRETADQVERIGIERTWKEIERADVILRLRDAREGAGEEDAEIDGLLPEGVERITVHNKSDLLGLPASRHEREGAVELHLSARTGDGVDLLRAELLRVAGWHAHGEDLVLARERHLIALRRALEHVCEAEERSGAALELFAEELRLAQEALGEITGEFSADDLLGVIFSRFCIGK</sequence>
<keyword evidence="4 10" id="KW-0479">Metal-binding</keyword>
<keyword evidence="7 10" id="KW-0460">Magnesium</keyword>
<dbReference type="GO" id="GO:0003924">
    <property type="term" value="F:GTPase activity"/>
    <property type="evidence" value="ECO:0007669"/>
    <property type="project" value="UniProtKB-UniRule"/>
</dbReference>
<dbReference type="HAMAP" id="MF_00379">
    <property type="entry name" value="GTPase_MnmE"/>
    <property type="match status" value="1"/>
</dbReference>
<dbReference type="InterPro" id="IPR027368">
    <property type="entry name" value="MnmE_dom2"/>
</dbReference>
<dbReference type="GO" id="GO:0030488">
    <property type="term" value="P:tRNA methylation"/>
    <property type="evidence" value="ECO:0007669"/>
    <property type="project" value="TreeGrafter"/>
</dbReference>
<keyword evidence="6 10" id="KW-0378">Hydrolase</keyword>
<dbReference type="PANTHER" id="PTHR42714">
    <property type="entry name" value="TRNA MODIFICATION GTPASE GTPBP3"/>
    <property type="match status" value="1"/>
</dbReference>
<keyword evidence="3 10" id="KW-0819">tRNA processing</keyword>
<evidence type="ECO:0000256" key="6">
    <source>
        <dbReference type="ARBA" id="ARBA00022801"/>
    </source>
</evidence>
<comment type="cofactor">
    <cofactor evidence="10">
        <name>K(+)</name>
        <dbReference type="ChEBI" id="CHEBI:29103"/>
    </cofactor>
    <text evidence="10">Binds 1 potassium ion per subunit.</text>
</comment>